<dbReference type="AlphaFoldDB" id="A0A0C6FP51"/>
<proteinExistence type="predicted"/>
<dbReference type="KEGG" id="maqu:Maq22A_c05070"/>
<name>A0A0C6FP51_9HYPH</name>
<protein>
    <submittedName>
        <fullName evidence="1">Uncharacterized protein</fullName>
    </submittedName>
</protein>
<dbReference type="RefSeq" id="WP_060845928.1">
    <property type="nucleotide sequence ID" value="NZ_AP014704.1"/>
</dbReference>
<dbReference type="OrthoDB" id="8454201at2"/>
<gene>
    <name evidence="1" type="ORF">Maq22A_c05070</name>
</gene>
<dbReference type="PATRIC" id="fig|270351.10.peg.967"/>
<dbReference type="EMBL" id="AP014704">
    <property type="protein sequence ID" value="BAQ44405.1"/>
    <property type="molecule type" value="Genomic_DNA"/>
</dbReference>
<reference evidence="1 2" key="1">
    <citation type="journal article" date="2015" name="Genome Announc.">
        <title>Complete Genome Sequence of Methylobacterium aquaticum Strain 22A, Isolated from Racomitrium japonicum Moss.</title>
        <authorList>
            <person name="Tani A."/>
            <person name="Ogura Y."/>
            <person name="Hayashi T."/>
            <person name="Kimbara K."/>
        </authorList>
    </citation>
    <scope>NUCLEOTIDE SEQUENCE [LARGE SCALE GENOMIC DNA]</scope>
    <source>
        <strain evidence="1 2">MA-22A</strain>
    </source>
</reference>
<sequence length="123" mass="13937">MALPTWPASLPPPVGQIGTLGTDALYDPPQETQFDDGPDRVRRRKLYDETPRKIVLKLTRDQFVIFRGFVRDTLNAGTRRFTAPVRQPDGRLGFRTCRIKGAVSEDDRGPHSVVSFTLIVKDW</sequence>
<organism evidence="1 2">
    <name type="scientific">Methylobacterium aquaticum</name>
    <dbReference type="NCBI Taxonomy" id="270351"/>
    <lineage>
        <taxon>Bacteria</taxon>
        <taxon>Pseudomonadati</taxon>
        <taxon>Pseudomonadota</taxon>
        <taxon>Alphaproteobacteria</taxon>
        <taxon>Hyphomicrobiales</taxon>
        <taxon>Methylobacteriaceae</taxon>
        <taxon>Methylobacterium</taxon>
    </lineage>
</organism>
<dbReference type="STRING" id="270351.Maq22A_c05070"/>
<evidence type="ECO:0000313" key="2">
    <source>
        <dbReference type="Proteomes" id="UP000061432"/>
    </source>
</evidence>
<accession>A0A0C6FP51</accession>
<reference evidence="2" key="2">
    <citation type="submission" date="2015-01" db="EMBL/GenBank/DDBJ databases">
        <title>Complete genome sequence of Methylobacterium aquaticum strain 22A.</title>
        <authorList>
            <person name="Tani A."/>
            <person name="Ogura Y."/>
            <person name="Hayashi T."/>
        </authorList>
    </citation>
    <scope>NUCLEOTIDE SEQUENCE [LARGE SCALE GENOMIC DNA]</scope>
    <source>
        <strain evidence="2">MA-22A</strain>
    </source>
</reference>
<evidence type="ECO:0000313" key="1">
    <source>
        <dbReference type="EMBL" id="BAQ44405.1"/>
    </source>
</evidence>
<dbReference type="Proteomes" id="UP000061432">
    <property type="component" value="Chromosome"/>
</dbReference>